<reference evidence="1" key="1">
    <citation type="journal article" date="2012" name="Nature">
        <title>The oyster genome reveals stress adaptation and complexity of shell formation.</title>
        <authorList>
            <person name="Zhang G."/>
            <person name="Fang X."/>
            <person name="Guo X."/>
            <person name="Li L."/>
            <person name="Luo R."/>
            <person name="Xu F."/>
            <person name="Yang P."/>
            <person name="Zhang L."/>
            <person name="Wang X."/>
            <person name="Qi H."/>
            <person name="Xiong Z."/>
            <person name="Que H."/>
            <person name="Xie Y."/>
            <person name="Holland P.W."/>
            <person name="Paps J."/>
            <person name="Zhu Y."/>
            <person name="Wu F."/>
            <person name="Chen Y."/>
            <person name="Wang J."/>
            <person name="Peng C."/>
            <person name="Meng J."/>
            <person name="Yang L."/>
            <person name="Liu J."/>
            <person name="Wen B."/>
            <person name="Zhang N."/>
            <person name="Huang Z."/>
            <person name="Zhu Q."/>
            <person name="Feng Y."/>
            <person name="Mount A."/>
            <person name="Hedgecock D."/>
            <person name="Xu Z."/>
            <person name="Liu Y."/>
            <person name="Domazet-Loso T."/>
            <person name="Du Y."/>
            <person name="Sun X."/>
            <person name="Zhang S."/>
            <person name="Liu B."/>
            <person name="Cheng P."/>
            <person name="Jiang X."/>
            <person name="Li J."/>
            <person name="Fan D."/>
            <person name="Wang W."/>
            <person name="Fu W."/>
            <person name="Wang T."/>
            <person name="Wang B."/>
            <person name="Zhang J."/>
            <person name="Peng Z."/>
            <person name="Li Y."/>
            <person name="Li N."/>
            <person name="Wang J."/>
            <person name="Chen M."/>
            <person name="He Y."/>
            <person name="Tan F."/>
            <person name="Song X."/>
            <person name="Zheng Q."/>
            <person name="Huang R."/>
            <person name="Yang H."/>
            <person name="Du X."/>
            <person name="Chen L."/>
            <person name="Yang M."/>
            <person name="Gaffney P.M."/>
            <person name="Wang S."/>
            <person name="Luo L."/>
            <person name="She Z."/>
            <person name="Ming Y."/>
            <person name="Huang W."/>
            <person name="Zhang S."/>
            <person name="Huang B."/>
            <person name="Zhang Y."/>
            <person name="Qu T."/>
            <person name="Ni P."/>
            <person name="Miao G."/>
            <person name="Wang J."/>
            <person name="Wang Q."/>
            <person name="Steinberg C.E."/>
            <person name="Wang H."/>
            <person name="Li N."/>
            <person name="Qian L."/>
            <person name="Zhang G."/>
            <person name="Li Y."/>
            <person name="Yang H."/>
            <person name="Liu X."/>
            <person name="Wang J."/>
            <person name="Yin Y."/>
            <person name="Wang J."/>
        </authorList>
    </citation>
    <scope>NUCLEOTIDE SEQUENCE [LARGE SCALE GENOMIC DNA]</scope>
    <source>
        <strain evidence="1">05x7-T-G4-1.051#20</strain>
    </source>
</reference>
<evidence type="ECO:0000313" key="1">
    <source>
        <dbReference type="EMBL" id="EKC19595.1"/>
    </source>
</evidence>
<dbReference type="InterPro" id="IPR013087">
    <property type="entry name" value="Znf_C2H2_type"/>
</dbReference>
<dbReference type="PROSITE" id="PS00028">
    <property type="entry name" value="ZINC_FINGER_C2H2_1"/>
    <property type="match status" value="1"/>
</dbReference>
<dbReference type="EMBL" id="JH815853">
    <property type="protein sequence ID" value="EKC19595.1"/>
    <property type="molecule type" value="Genomic_DNA"/>
</dbReference>
<dbReference type="AlphaFoldDB" id="K1PT77"/>
<dbReference type="SMART" id="SM00355">
    <property type="entry name" value="ZnF_C2H2"/>
    <property type="match status" value="1"/>
</dbReference>
<dbReference type="InParanoid" id="K1PT77"/>
<protein>
    <submittedName>
        <fullName evidence="1">Uncharacterized protein</fullName>
    </submittedName>
</protein>
<dbReference type="PROSITE" id="PS50157">
    <property type="entry name" value="ZINC_FINGER_C2H2_2"/>
    <property type="match status" value="1"/>
</dbReference>
<dbReference type="SUPFAM" id="SSF57667">
    <property type="entry name" value="beta-beta-alpha zinc fingers"/>
    <property type="match status" value="1"/>
</dbReference>
<gene>
    <name evidence="1" type="ORF">CGI_10008191</name>
</gene>
<dbReference type="InterPro" id="IPR036236">
    <property type="entry name" value="Znf_C2H2_sf"/>
</dbReference>
<sequence length="360" mass="41782">MQSIAVLIPVGQEVLFISERTSALDTQTRQLQDMYDTRQQKYLCEACTKKFKTIGGLQRHLRKEHDWVFMEEVTNSSSKKDHIALYRASFMKCSLLLWDTNDDAYKMGDGERIIRNSKFQMLLSCIGNHETVRNTGKPSFQTLSLTSIPLNDSHTTYRGVFLAPPDTQFRFKGEMIDVTKGENNVVEAILSNNDKNVNYRYGRWLTLTSESKQETLKLYINDNYNFRTQTFVENSCEFGIEKIQKDTRTEYKATVRNCAESENISKYFIVHLLEQSGDRITQITSRKISSQENGRISENKYVNTFYRSDEDDIYYAILDYPAIEADGLIIQSFSFVLYASARYDYTGDAISEIKAWYYDL</sequence>
<dbReference type="HOGENOM" id="CLU_769983_0_0_1"/>
<name>K1PT77_MAGGI</name>
<organism evidence="1">
    <name type="scientific">Magallana gigas</name>
    <name type="common">Pacific oyster</name>
    <name type="synonym">Crassostrea gigas</name>
    <dbReference type="NCBI Taxonomy" id="29159"/>
    <lineage>
        <taxon>Eukaryota</taxon>
        <taxon>Metazoa</taxon>
        <taxon>Spiralia</taxon>
        <taxon>Lophotrochozoa</taxon>
        <taxon>Mollusca</taxon>
        <taxon>Bivalvia</taxon>
        <taxon>Autobranchia</taxon>
        <taxon>Pteriomorphia</taxon>
        <taxon>Ostreida</taxon>
        <taxon>Ostreoidea</taxon>
        <taxon>Ostreidae</taxon>
        <taxon>Magallana</taxon>
    </lineage>
</organism>
<accession>K1PT77</accession>
<proteinExistence type="predicted"/>